<keyword evidence="2" id="KW-1185">Reference proteome</keyword>
<organism evidence="1 2">
    <name type="scientific">Gottschalkia acidurici (strain ATCC 7906 / DSM 604 / BCRC 14475 / CIP 104303 / KCTC 5404 / NCIMB 10678 / 9a)</name>
    <name type="common">Clostridium acidurici</name>
    <dbReference type="NCBI Taxonomy" id="1128398"/>
    <lineage>
        <taxon>Bacteria</taxon>
        <taxon>Bacillati</taxon>
        <taxon>Bacillota</taxon>
        <taxon>Tissierellia</taxon>
        <taxon>Tissierellales</taxon>
        <taxon>Gottschalkiaceae</taxon>
        <taxon>Gottschalkia</taxon>
    </lineage>
</organism>
<dbReference type="STRING" id="1128398.Curi_c12930"/>
<dbReference type="EMBL" id="CP003326">
    <property type="protein sequence ID" value="AFS78304.1"/>
    <property type="molecule type" value="Genomic_DNA"/>
</dbReference>
<gene>
    <name evidence="1" type="ordered locus">Curi_c12930</name>
</gene>
<dbReference type="InterPro" id="IPR037208">
    <property type="entry name" value="Spo0E-like_sf"/>
</dbReference>
<dbReference type="InterPro" id="IPR018540">
    <property type="entry name" value="Spo0E-like"/>
</dbReference>
<name>K0AYG6_GOTA9</name>
<evidence type="ECO:0000313" key="1">
    <source>
        <dbReference type="EMBL" id="AFS78304.1"/>
    </source>
</evidence>
<dbReference type="Proteomes" id="UP000006094">
    <property type="component" value="Chromosome"/>
</dbReference>
<dbReference type="SUPFAM" id="SSF140500">
    <property type="entry name" value="BAS1536-like"/>
    <property type="match status" value="1"/>
</dbReference>
<accession>K0AYG6</accession>
<dbReference type="KEGG" id="cad:Curi_c12930"/>
<dbReference type="RefSeq" id="WP_014967441.1">
    <property type="nucleotide sequence ID" value="NC_018664.1"/>
</dbReference>
<dbReference type="Pfam" id="PF09388">
    <property type="entry name" value="SpoOE-like"/>
    <property type="match status" value="1"/>
</dbReference>
<sequence length="55" mass="6457">MTLNDEIISLRDMLHESIGNNDDYDIIYNLSTELDKLIAMYYCKNHSYKVKIKAS</sequence>
<evidence type="ECO:0000313" key="2">
    <source>
        <dbReference type="Proteomes" id="UP000006094"/>
    </source>
</evidence>
<dbReference type="HOGENOM" id="CLU_210155_0_0_9"/>
<dbReference type="AlphaFoldDB" id="K0AYG6"/>
<evidence type="ECO:0008006" key="3">
    <source>
        <dbReference type="Google" id="ProtNLM"/>
    </source>
</evidence>
<reference evidence="1 2" key="1">
    <citation type="journal article" date="2012" name="PLoS ONE">
        <title>The purine-utilizing bacterium Clostridium acidurici 9a: a genome-guided metabolic reconsideration.</title>
        <authorList>
            <person name="Hartwich K."/>
            <person name="Poehlein A."/>
            <person name="Daniel R."/>
        </authorList>
    </citation>
    <scope>NUCLEOTIDE SEQUENCE [LARGE SCALE GENOMIC DNA]</scope>
    <source>
        <strain evidence="2">ATCC 7906 / DSM 604 / BCRC 14475 / CIP 104303 / KCTC 5404 / NCIMB 10678 / 9a</strain>
    </source>
</reference>
<proteinExistence type="predicted"/>
<dbReference type="OrthoDB" id="1956474at2"/>
<dbReference type="GO" id="GO:0043937">
    <property type="term" value="P:regulation of sporulation"/>
    <property type="evidence" value="ECO:0007669"/>
    <property type="project" value="InterPro"/>
</dbReference>
<protein>
    <recommendedName>
        <fullName evidence="3">Spo0E like sporulation regulatory protein</fullName>
    </recommendedName>
</protein>